<accession>A0A2P5GW29</accession>
<reference evidence="1 2" key="1">
    <citation type="submission" date="2018-01" db="EMBL/GenBank/DDBJ databases">
        <title>Superficieibacter electus gen. nov., sp. nov., an extended-spectrum beta-lactamase possessing member of the Enterobacteriaceae family, isolated from intensive care unit surfaces.</title>
        <authorList>
            <person name="Potter R.F."/>
            <person name="D'Souza A.W."/>
        </authorList>
    </citation>
    <scope>NUCLEOTIDE SEQUENCE [LARGE SCALE GENOMIC DNA]</scope>
    <source>
        <strain evidence="1 2">BP-1</strain>
    </source>
</reference>
<proteinExistence type="predicted"/>
<evidence type="ECO:0000313" key="1">
    <source>
        <dbReference type="EMBL" id="POP50763.1"/>
    </source>
</evidence>
<dbReference type="AlphaFoldDB" id="A0A2P5GW29"/>
<gene>
    <name evidence="1" type="ORF">CHU32_00995</name>
</gene>
<name>A0A2P5GW29_9ENTR</name>
<dbReference type="Proteomes" id="UP000247005">
    <property type="component" value="Unassembled WGS sequence"/>
</dbReference>
<sequence>MPRCRVTASPYPAYDVLNINRLTEFCRPGKRSATGQSCVLINVITGNPVANDSAMHSAGSRCETIGRAAARRRG</sequence>
<dbReference type="EMBL" id="PQGD01000001">
    <property type="protein sequence ID" value="POP50763.1"/>
    <property type="molecule type" value="Genomic_DNA"/>
</dbReference>
<organism evidence="1 2">
    <name type="scientific">Superficieibacter electus</name>
    <dbReference type="NCBI Taxonomy" id="2022662"/>
    <lineage>
        <taxon>Bacteria</taxon>
        <taxon>Pseudomonadati</taxon>
        <taxon>Pseudomonadota</taxon>
        <taxon>Gammaproteobacteria</taxon>
        <taxon>Enterobacterales</taxon>
        <taxon>Enterobacteriaceae</taxon>
        <taxon>Superficieibacter</taxon>
    </lineage>
</organism>
<evidence type="ECO:0000313" key="2">
    <source>
        <dbReference type="Proteomes" id="UP000247005"/>
    </source>
</evidence>
<protein>
    <submittedName>
        <fullName evidence="1">Uncharacterized protein</fullName>
    </submittedName>
</protein>
<comment type="caution">
    <text evidence="1">The sequence shown here is derived from an EMBL/GenBank/DDBJ whole genome shotgun (WGS) entry which is preliminary data.</text>
</comment>